<sequence length="85" mass="10118">MLFVDNIVLIDESQVKLTLARLTTNYLKYKFSDPSYEVCVEVRFDTHVILRVNFKYLRSLLQENREINMISHIILMLDELRPSLV</sequence>
<dbReference type="EMBL" id="JACXVP010000009">
    <property type="protein sequence ID" value="KAG5583950.1"/>
    <property type="molecule type" value="Genomic_DNA"/>
</dbReference>
<proteinExistence type="predicted"/>
<evidence type="ECO:0000313" key="1">
    <source>
        <dbReference type="EMBL" id="KAG5583950.1"/>
    </source>
</evidence>
<organism evidence="1 2">
    <name type="scientific">Solanum commersonii</name>
    <name type="common">Commerson's wild potato</name>
    <name type="synonym">Commerson's nightshade</name>
    <dbReference type="NCBI Taxonomy" id="4109"/>
    <lineage>
        <taxon>Eukaryota</taxon>
        <taxon>Viridiplantae</taxon>
        <taxon>Streptophyta</taxon>
        <taxon>Embryophyta</taxon>
        <taxon>Tracheophyta</taxon>
        <taxon>Spermatophyta</taxon>
        <taxon>Magnoliopsida</taxon>
        <taxon>eudicotyledons</taxon>
        <taxon>Gunneridae</taxon>
        <taxon>Pentapetalae</taxon>
        <taxon>asterids</taxon>
        <taxon>lamiids</taxon>
        <taxon>Solanales</taxon>
        <taxon>Solanaceae</taxon>
        <taxon>Solanoideae</taxon>
        <taxon>Solaneae</taxon>
        <taxon>Solanum</taxon>
    </lineage>
</organism>
<dbReference type="Proteomes" id="UP000824120">
    <property type="component" value="Chromosome 9"/>
</dbReference>
<name>A0A9J5X9J7_SOLCO</name>
<comment type="caution">
    <text evidence="1">The sequence shown here is derived from an EMBL/GenBank/DDBJ whole genome shotgun (WGS) entry which is preliminary data.</text>
</comment>
<gene>
    <name evidence="1" type="ORF">H5410_044384</name>
</gene>
<protein>
    <submittedName>
        <fullName evidence="1">Uncharacterized protein</fullName>
    </submittedName>
</protein>
<accession>A0A9J5X9J7</accession>
<dbReference type="AlphaFoldDB" id="A0A9J5X9J7"/>
<reference evidence="1 2" key="1">
    <citation type="submission" date="2020-09" db="EMBL/GenBank/DDBJ databases">
        <title>De no assembly of potato wild relative species, Solanum commersonii.</title>
        <authorList>
            <person name="Cho K."/>
        </authorList>
    </citation>
    <scope>NUCLEOTIDE SEQUENCE [LARGE SCALE GENOMIC DNA]</scope>
    <source>
        <strain evidence="1">LZ3.2</strain>
        <tissue evidence="1">Leaf</tissue>
    </source>
</reference>
<keyword evidence="2" id="KW-1185">Reference proteome</keyword>
<evidence type="ECO:0000313" key="2">
    <source>
        <dbReference type="Proteomes" id="UP000824120"/>
    </source>
</evidence>